<evidence type="ECO:0000313" key="2">
    <source>
        <dbReference type="EMBL" id="PSN74175.1"/>
    </source>
</evidence>
<protein>
    <submittedName>
        <fullName evidence="2">Uncharacterized protein</fullName>
    </submittedName>
</protein>
<reference evidence="2 3" key="1">
    <citation type="journal article" date="2018" name="Front. Microbiol.">
        <title>Genome-Wide Analysis of Corynespora cassiicola Leaf Fall Disease Putative Effectors.</title>
        <authorList>
            <person name="Lopez D."/>
            <person name="Ribeiro S."/>
            <person name="Label P."/>
            <person name="Fumanal B."/>
            <person name="Venisse J.S."/>
            <person name="Kohler A."/>
            <person name="de Oliveira R.R."/>
            <person name="Labutti K."/>
            <person name="Lipzen A."/>
            <person name="Lail K."/>
            <person name="Bauer D."/>
            <person name="Ohm R.A."/>
            <person name="Barry K.W."/>
            <person name="Spatafora J."/>
            <person name="Grigoriev I.V."/>
            <person name="Martin F.M."/>
            <person name="Pujade-Renaud V."/>
        </authorList>
    </citation>
    <scope>NUCLEOTIDE SEQUENCE [LARGE SCALE GENOMIC DNA]</scope>
    <source>
        <strain evidence="2 3">Philippines</strain>
    </source>
</reference>
<proteinExistence type="predicted"/>
<gene>
    <name evidence="2" type="ORF">BS50DRAFT_9547</name>
</gene>
<accession>A0A2T2P957</accession>
<feature type="region of interest" description="Disordered" evidence="1">
    <location>
        <begin position="1"/>
        <end position="72"/>
    </location>
</feature>
<evidence type="ECO:0000256" key="1">
    <source>
        <dbReference type="SAM" id="MobiDB-lite"/>
    </source>
</evidence>
<keyword evidence="3" id="KW-1185">Reference proteome</keyword>
<evidence type="ECO:0000313" key="3">
    <source>
        <dbReference type="Proteomes" id="UP000240883"/>
    </source>
</evidence>
<dbReference type="EMBL" id="KZ678128">
    <property type="protein sequence ID" value="PSN74175.1"/>
    <property type="molecule type" value="Genomic_DNA"/>
</dbReference>
<organism evidence="2 3">
    <name type="scientific">Corynespora cassiicola Philippines</name>
    <dbReference type="NCBI Taxonomy" id="1448308"/>
    <lineage>
        <taxon>Eukaryota</taxon>
        <taxon>Fungi</taxon>
        <taxon>Dikarya</taxon>
        <taxon>Ascomycota</taxon>
        <taxon>Pezizomycotina</taxon>
        <taxon>Dothideomycetes</taxon>
        <taxon>Pleosporomycetidae</taxon>
        <taxon>Pleosporales</taxon>
        <taxon>Corynesporascaceae</taxon>
        <taxon>Corynespora</taxon>
    </lineage>
</organism>
<sequence>MAWPSMPRTAGILPPGTDLVRGDSTASSSSCPERRPNLRARVVNRPRTKTLLQDTRPPSSQPVQPVQPARPANLWLGPRVQSTPFSGNKFLSGRRDLLCLQPWPAPAPTTTVTTTTPPRCNTTALLVPGRREMHTCTRPAG</sequence>
<dbReference type="AlphaFoldDB" id="A0A2T2P957"/>
<name>A0A2T2P957_CORCC</name>
<dbReference type="Proteomes" id="UP000240883">
    <property type="component" value="Unassembled WGS sequence"/>
</dbReference>
<feature type="compositionally biased region" description="Low complexity" evidence="1">
    <location>
        <begin position="56"/>
        <end position="72"/>
    </location>
</feature>